<dbReference type="PIRSF" id="PIRSF016838">
    <property type="entry name" value="PafC"/>
    <property type="match status" value="1"/>
</dbReference>
<dbReference type="InterPro" id="IPR001034">
    <property type="entry name" value="DeoR_HTH"/>
</dbReference>
<dbReference type="PROSITE" id="PS51000">
    <property type="entry name" value="HTH_DEOR_2"/>
    <property type="match status" value="1"/>
</dbReference>
<sequence length="321" mass="37381">MQKAKRLIELMMLINQKQQFTARELAEACGVSLRTIQRDLCDLEELGVPLYAEFGPKGGYRLLKEKLLPPLTFTENEAVAMFFAYQSLHNYTSIPFGEEAVSALSKFYSVLPPNAKRTIDRLKDCIQFWVPRREQEAPFLQPLLEAAVERQAITIRYDSVQGENERDIVPLGLYAHNGYWYCPAYCFRRQAYRLFRADYIRSLEPRESLEPEMRRQMKKLITLEQWFLPPVRQHTVPLRVELTHLGVRKCEADPWLDKAITRHEDGSGTIDTRIGESEIEYYAERIFGLGTDALVKEPPELVDFILGKLEQLRSRYRTEKA</sequence>
<accession>A0A3A3GN08</accession>
<reference evidence="4 5" key="1">
    <citation type="submission" date="2018-09" db="EMBL/GenBank/DDBJ databases">
        <title>Paenibacillus SK2017-BO5.</title>
        <authorList>
            <person name="Piskunova J.V."/>
            <person name="Dubiley S.A."/>
            <person name="Severinov K.V."/>
        </authorList>
    </citation>
    <scope>NUCLEOTIDE SEQUENCE [LARGE SCALE GENOMIC DNA]</scope>
    <source>
        <strain evidence="4 5">BO5</strain>
    </source>
</reference>
<dbReference type="EMBL" id="QYZD01000003">
    <property type="protein sequence ID" value="RJG25565.1"/>
    <property type="molecule type" value="Genomic_DNA"/>
</dbReference>
<dbReference type="AlphaFoldDB" id="A0A3A3GN08"/>
<keyword evidence="1" id="KW-0805">Transcription regulation</keyword>
<dbReference type="PANTHER" id="PTHR34580">
    <property type="match status" value="1"/>
</dbReference>
<dbReference type="InterPro" id="IPR051534">
    <property type="entry name" value="CBASS_pafABC_assoc_protein"/>
</dbReference>
<evidence type="ECO:0000313" key="5">
    <source>
        <dbReference type="Proteomes" id="UP000266177"/>
    </source>
</evidence>
<evidence type="ECO:0000256" key="1">
    <source>
        <dbReference type="ARBA" id="ARBA00023015"/>
    </source>
</evidence>
<dbReference type="InterPro" id="IPR013196">
    <property type="entry name" value="HTH_11"/>
</dbReference>
<dbReference type="Gene3D" id="1.10.10.10">
    <property type="entry name" value="Winged helix-like DNA-binding domain superfamily/Winged helix DNA-binding domain"/>
    <property type="match status" value="1"/>
</dbReference>
<name>A0A3A3GN08_PANTH</name>
<dbReference type="Proteomes" id="UP000266177">
    <property type="component" value="Unassembled WGS sequence"/>
</dbReference>
<organism evidence="4 5">
    <name type="scientific">Paenibacillus thiaminolyticus</name>
    <name type="common">Bacillus thiaminolyticus</name>
    <dbReference type="NCBI Taxonomy" id="49283"/>
    <lineage>
        <taxon>Bacteria</taxon>
        <taxon>Bacillati</taxon>
        <taxon>Bacillota</taxon>
        <taxon>Bacilli</taxon>
        <taxon>Bacillales</taxon>
        <taxon>Paenibacillaceae</taxon>
        <taxon>Paenibacillus</taxon>
    </lineage>
</organism>
<dbReference type="InterPro" id="IPR028349">
    <property type="entry name" value="PafC-like"/>
</dbReference>
<dbReference type="PROSITE" id="PS52050">
    <property type="entry name" value="WYL"/>
    <property type="match status" value="1"/>
</dbReference>
<evidence type="ECO:0000259" key="3">
    <source>
        <dbReference type="PROSITE" id="PS51000"/>
    </source>
</evidence>
<dbReference type="InterPro" id="IPR026881">
    <property type="entry name" value="WYL_dom"/>
</dbReference>
<comment type="caution">
    <text evidence="4">The sequence shown here is derived from an EMBL/GenBank/DDBJ whole genome shotgun (WGS) entry which is preliminary data.</text>
</comment>
<evidence type="ECO:0000256" key="2">
    <source>
        <dbReference type="ARBA" id="ARBA00023163"/>
    </source>
</evidence>
<evidence type="ECO:0000313" key="4">
    <source>
        <dbReference type="EMBL" id="RJG25565.1"/>
    </source>
</evidence>
<dbReference type="Pfam" id="PF13280">
    <property type="entry name" value="WYL"/>
    <property type="match status" value="1"/>
</dbReference>
<dbReference type="PANTHER" id="PTHR34580:SF9">
    <property type="entry name" value="SLL5097 PROTEIN"/>
    <property type="match status" value="1"/>
</dbReference>
<dbReference type="InterPro" id="IPR036390">
    <property type="entry name" value="WH_DNA-bd_sf"/>
</dbReference>
<feature type="domain" description="HTH deoR-type" evidence="3">
    <location>
        <begin position="3"/>
        <end position="58"/>
    </location>
</feature>
<keyword evidence="2" id="KW-0804">Transcription</keyword>
<dbReference type="SUPFAM" id="SSF46785">
    <property type="entry name" value="Winged helix' DNA-binding domain"/>
    <property type="match status" value="1"/>
</dbReference>
<gene>
    <name evidence="4" type="ORF">DQX05_05595</name>
</gene>
<dbReference type="GO" id="GO:0003700">
    <property type="term" value="F:DNA-binding transcription factor activity"/>
    <property type="evidence" value="ECO:0007669"/>
    <property type="project" value="InterPro"/>
</dbReference>
<proteinExistence type="predicted"/>
<dbReference type="Pfam" id="PF08279">
    <property type="entry name" value="HTH_11"/>
    <property type="match status" value="1"/>
</dbReference>
<protein>
    <submittedName>
        <fullName evidence="4">YafY family transcriptional regulator</fullName>
    </submittedName>
</protein>
<dbReference type="OrthoDB" id="9815009at2"/>
<dbReference type="InterPro" id="IPR036388">
    <property type="entry name" value="WH-like_DNA-bd_sf"/>
</dbReference>
<dbReference type="RefSeq" id="WP_119791641.1">
    <property type="nucleotide sequence ID" value="NZ_QYZD01000003.1"/>
</dbReference>